<evidence type="ECO:0000256" key="1">
    <source>
        <dbReference type="ARBA" id="ARBA00001947"/>
    </source>
</evidence>
<evidence type="ECO:0000256" key="2">
    <source>
        <dbReference type="ARBA" id="ARBA00005947"/>
    </source>
</evidence>
<keyword evidence="4" id="KW-0378">Hydrolase</keyword>
<organism evidence="7">
    <name type="scientific">Rhodotorula toruloides</name>
    <name type="common">Yeast</name>
    <name type="synonym">Rhodosporidium toruloides</name>
    <dbReference type="NCBI Taxonomy" id="5286"/>
    <lineage>
        <taxon>Eukaryota</taxon>
        <taxon>Fungi</taxon>
        <taxon>Dikarya</taxon>
        <taxon>Basidiomycota</taxon>
        <taxon>Pucciniomycotina</taxon>
        <taxon>Microbotryomycetes</taxon>
        <taxon>Sporidiobolales</taxon>
        <taxon>Sporidiobolaceae</taxon>
        <taxon>Rhodotorula</taxon>
    </lineage>
</organism>
<evidence type="ECO:0000256" key="5">
    <source>
        <dbReference type="ARBA" id="ARBA00022833"/>
    </source>
</evidence>
<dbReference type="PANTHER" id="PTHR10625">
    <property type="entry name" value="HISTONE DEACETYLASE HDAC1-RELATED"/>
    <property type="match status" value="1"/>
</dbReference>
<dbReference type="PRINTS" id="PR01270">
    <property type="entry name" value="HDASUPER"/>
</dbReference>
<dbReference type="InterPro" id="IPR037138">
    <property type="entry name" value="His_deacetylse_dom_sf"/>
</dbReference>
<accession>A0A061BF11</accession>
<dbReference type="GO" id="GO:0016787">
    <property type="term" value="F:hydrolase activity"/>
    <property type="evidence" value="ECO:0007669"/>
    <property type="project" value="UniProtKB-KW"/>
</dbReference>
<feature type="domain" description="Histone deacetylase" evidence="6">
    <location>
        <begin position="28"/>
        <end position="355"/>
    </location>
</feature>
<dbReference type="SUPFAM" id="SSF52768">
    <property type="entry name" value="Arginase/deacetylase"/>
    <property type="match status" value="1"/>
</dbReference>
<comment type="cofactor">
    <cofactor evidence="1">
        <name>Zn(2+)</name>
        <dbReference type="ChEBI" id="CHEBI:29105"/>
    </cofactor>
</comment>
<keyword evidence="5" id="KW-0862">Zinc</keyword>
<dbReference type="InterPro" id="IPR023696">
    <property type="entry name" value="Ureohydrolase_dom_sf"/>
</dbReference>
<gene>
    <name evidence="7" type="ORF">RHTO0S_12e05094g</name>
</gene>
<comment type="similarity">
    <text evidence="2">Belongs to the histone deacetylase family.</text>
</comment>
<evidence type="ECO:0000256" key="3">
    <source>
        <dbReference type="ARBA" id="ARBA00022723"/>
    </source>
</evidence>
<keyword evidence="3" id="KW-0479">Metal-binding</keyword>
<dbReference type="EMBL" id="LK052947">
    <property type="protein sequence ID" value="CDR46491.1"/>
    <property type="molecule type" value="Genomic_DNA"/>
</dbReference>
<evidence type="ECO:0000256" key="4">
    <source>
        <dbReference type="ARBA" id="ARBA00022801"/>
    </source>
</evidence>
<dbReference type="Gene3D" id="3.40.800.20">
    <property type="entry name" value="Histone deacetylase domain"/>
    <property type="match status" value="1"/>
</dbReference>
<sequence>MLVFHTPLSLLHNPPHEILSGCVQPYFESPERYFRILTTLLKSTAFEGRTLEWPVEEVVTEEVLEAIRPVHDERYLAFLAEIYDEWIAEGGSKDAALPETFLRSDLLLEEGGVGSQKDGAVARIGRHSFDLSAPVTANTWIAAVASTRVALEALDTLTADGTAQATFALCRPPGHHATDSLCGGYCYLNSAAIAARHFQRSSKGDKPRVAILDIDYHHGNGTSKIFYDDPTVLYVSLHGSPDYPYYTGSEAERGGPKARGMNINYPLALGTNDVDYLTALEKATDDVRRFEPDLLVVSLGVDTYIDDPLTNFKVTLAAYPEMGKLIARVGVKTLFVMEGGYYLDAIGYCVRGVLEGFREEGRRRQT</sequence>
<evidence type="ECO:0000313" key="7">
    <source>
        <dbReference type="EMBL" id="CDR46491.1"/>
    </source>
</evidence>
<name>A0A061BF11_RHOTO</name>
<dbReference type="GO" id="GO:0046872">
    <property type="term" value="F:metal ion binding"/>
    <property type="evidence" value="ECO:0007669"/>
    <property type="project" value="UniProtKB-KW"/>
</dbReference>
<dbReference type="InterPro" id="IPR000286">
    <property type="entry name" value="HDACs"/>
</dbReference>
<dbReference type="GO" id="GO:0004407">
    <property type="term" value="F:histone deacetylase activity"/>
    <property type="evidence" value="ECO:0007669"/>
    <property type="project" value="TreeGrafter"/>
</dbReference>
<reference evidence="7" key="1">
    <citation type="journal article" date="2014" name="Genome Announc.">
        <title>Draft genome sequence of Rhodosporidium toruloides CECT1137, an oleaginous yeast of biotechnological interest.</title>
        <authorList>
            <person name="Morin N."/>
            <person name="Calcas X."/>
            <person name="Devillers H."/>
            <person name="Durrens P."/>
            <person name="Sherman D.J."/>
            <person name="Nicaud J.-M."/>
            <person name="Neuveglise C."/>
        </authorList>
    </citation>
    <scope>NUCLEOTIDE SEQUENCE</scope>
    <source>
        <strain evidence="7">CECT1137</strain>
    </source>
</reference>
<evidence type="ECO:0000259" key="6">
    <source>
        <dbReference type="Pfam" id="PF00850"/>
    </source>
</evidence>
<dbReference type="InterPro" id="IPR023801">
    <property type="entry name" value="His_deacetylse_dom"/>
</dbReference>
<dbReference type="OrthoDB" id="424012at2759"/>
<proteinExistence type="inferred from homology"/>
<dbReference type="AlphaFoldDB" id="A0A061BF11"/>
<dbReference type="GO" id="GO:0040029">
    <property type="term" value="P:epigenetic regulation of gene expression"/>
    <property type="evidence" value="ECO:0007669"/>
    <property type="project" value="TreeGrafter"/>
</dbReference>
<protein>
    <submittedName>
        <fullName evidence="7">RHTO0S12e05094g1_1</fullName>
    </submittedName>
</protein>
<dbReference type="PANTHER" id="PTHR10625:SF17">
    <property type="entry name" value="HISTONE DEACETYLASE 8"/>
    <property type="match status" value="1"/>
</dbReference>
<dbReference type="Pfam" id="PF00850">
    <property type="entry name" value="Hist_deacetyl"/>
    <property type="match status" value="1"/>
</dbReference>
<dbReference type="CDD" id="cd10001">
    <property type="entry name" value="HDAC_classII_APAH"/>
    <property type="match status" value="1"/>
</dbReference>